<accession>A0A127FB50</accession>
<feature type="transmembrane region" description="Helical" evidence="2">
    <location>
        <begin position="58"/>
        <end position="81"/>
    </location>
</feature>
<evidence type="ECO:0000256" key="2">
    <source>
        <dbReference type="SAM" id="Phobius"/>
    </source>
</evidence>
<dbReference type="STRING" id="465721.ACG33_11100"/>
<protein>
    <recommendedName>
        <fullName evidence="3">Urease accessory protein UreH-like transmembrane domain-containing protein</fullName>
    </recommendedName>
</protein>
<dbReference type="PANTHER" id="PTHR42208:SF1">
    <property type="entry name" value="HEAVY METAL TRANSPORTER"/>
    <property type="match status" value="1"/>
</dbReference>
<feature type="compositionally biased region" description="Basic and acidic residues" evidence="1">
    <location>
        <begin position="233"/>
        <end position="256"/>
    </location>
</feature>
<name>A0A127FB50_STEDE</name>
<dbReference type="Pfam" id="PF13386">
    <property type="entry name" value="DsbD_2"/>
    <property type="match status" value="1"/>
</dbReference>
<evidence type="ECO:0000313" key="4">
    <source>
        <dbReference type="EMBL" id="AMN47636.1"/>
    </source>
</evidence>
<dbReference type="PANTHER" id="PTHR42208">
    <property type="entry name" value="HEAVY METAL TRANSPORTER-RELATED"/>
    <property type="match status" value="1"/>
</dbReference>
<dbReference type="KEGG" id="sdf:ACG33_11100"/>
<dbReference type="OrthoDB" id="9798690at2"/>
<feature type="region of interest" description="Disordered" evidence="1">
    <location>
        <begin position="233"/>
        <end position="263"/>
    </location>
</feature>
<organism evidence="4 5">
    <name type="scientific">Steroidobacter denitrificans</name>
    <dbReference type="NCBI Taxonomy" id="465721"/>
    <lineage>
        <taxon>Bacteria</taxon>
        <taxon>Pseudomonadati</taxon>
        <taxon>Pseudomonadota</taxon>
        <taxon>Gammaproteobacteria</taxon>
        <taxon>Steroidobacterales</taxon>
        <taxon>Steroidobacteraceae</taxon>
        <taxon>Steroidobacter</taxon>
    </lineage>
</organism>
<dbReference type="InterPro" id="IPR039447">
    <property type="entry name" value="UreH-like_TM_dom"/>
</dbReference>
<feature type="transmembrane region" description="Helical" evidence="2">
    <location>
        <begin position="159"/>
        <end position="186"/>
    </location>
</feature>
<dbReference type="AlphaFoldDB" id="A0A127FB50"/>
<dbReference type="RefSeq" id="WP_066921207.1">
    <property type="nucleotide sequence ID" value="NZ_CP011971.1"/>
</dbReference>
<keyword evidence="5" id="KW-1185">Reference proteome</keyword>
<keyword evidence="2" id="KW-1133">Transmembrane helix</keyword>
<feature type="transmembrane region" description="Helical" evidence="2">
    <location>
        <begin position="93"/>
        <end position="113"/>
    </location>
</feature>
<dbReference type="EMBL" id="CP011971">
    <property type="protein sequence ID" value="AMN47636.1"/>
    <property type="molecule type" value="Genomic_DNA"/>
</dbReference>
<sequence length="263" mass="26915">MSLDTSGMISLWAALIAGLSGSAHCFAMCGGLAGALGMRARAASPGRSAGLNALAYHLGRIGGYMLAGALCGAFGAGLQSALDLTRLAVSLRIASGVLLILVAIRLLSARNLLAWLDGLGARFWRRLQPAAHRAARSSGLGSALALGLMWGWLPCGLVYSMLLFAALSGTALHGATIMAAFGAGTLPSMLGSTLLASRLQAWVSKRWPRVVSGTVLLIFGMWMALAAIDHGGHGHGGQEGHAPDNGHAHPLAHDPVDAAGHPH</sequence>
<feature type="transmembrane region" description="Helical" evidence="2">
    <location>
        <begin position="12"/>
        <end position="37"/>
    </location>
</feature>
<feature type="transmembrane region" description="Helical" evidence="2">
    <location>
        <begin position="207"/>
        <end position="228"/>
    </location>
</feature>
<gene>
    <name evidence="4" type="ORF">ACG33_11100</name>
</gene>
<keyword evidence="2" id="KW-0812">Transmembrane</keyword>
<keyword evidence="2" id="KW-0472">Membrane</keyword>
<dbReference type="Proteomes" id="UP000070250">
    <property type="component" value="Chromosome"/>
</dbReference>
<feature type="domain" description="Urease accessory protein UreH-like transmembrane" evidence="3">
    <location>
        <begin position="13"/>
        <end position="222"/>
    </location>
</feature>
<evidence type="ECO:0000256" key="1">
    <source>
        <dbReference type="SAM" id="MobiDB-lite"/>
    </source>
</evidence>
<evidence type="ECO:0000313" key="5">
    <source>
        <dbReference type="Proteomes" id="UP000070250"/>
    </source>
</evidence>
<proteinExistence type="predicted"/>
<evidence type="ECO:0000259" key="3">
    <source>
        <dbReference type="Pfam" id="PF13386"/>
    </source>
</evidence>
<dbReference type="PATRIC" id="fig|465721.4.peg.2366"/>
<reference evidence="4 5" key="1">
    <citation type="submission" date="2015-06" db="EMBL/GenBank/DDBJ databases">
        <title>A Comprehensive Approach to Explore the Metabolic and Phylogenetic Diversity of Bacterial Steroid Degradation in the Environment: Testosterone as an Example.</title>
        <authorList>
            <person name="Yang F.-C."/>
            <person name="Chen Y.-L."/>
            <person name="Yu C.-P."/>
            <person name="Tang S.-L."/>
            <person name="Wang P.-H."/>
            <person name="Ismail W."/>
            <person name="Wang C.-H."/>
            <person name="Yang C.-Y."/>
            <person name="Chiang Y.-R."/>
        </authorList>
    </citation>
    <scope>NUCLEOTIDE SEQUENCE [LARGE SCALE GENOMIC DNA]</scope>
    <source>
        <strain evidence="4 5">DSM 18526</strain>
    </source>
</reference>